<keyword evidence="6" id="KW-0198">Cysteine biosynthesis</keyword>
<dbReference type="Pfam" id="PF01053">
    <property type="entry name" value="Cys_Met_Meta_PP"/>
    <property type="match status" value="1"/>
</dbReference>
<evidence type="ECO:0000256" key="5">
    <source>
        <dbReference type="ARBA" id="ARBA00022898"/>
    </source>
</evidence>
<dbReference type="GO" id="GO:0019346">
    <property type="term" value="P:transsulfuration"/>
    <property type="evidence" value="ECO:0007669"/>
    <property type="project" value="InterPro"/>
</dbReference>
<dbReference type="PANTHER" id="PTHR11808">
    <property type="entry name" value="TRANS-SULFURATION ENZYME FAMILY MEMBER"/>
    <property type="match status" value="1"/>
</dbReference>
<comment type="similarity">
    <text evidence="3 8">Belongs to the trans-sulfuration enzymes family.</text>
</comment>
<feature type="non-terminal residue" evidence="9">
    <location>
        <position position="209"/>
    </location>
</feature>
<evidence type="ECO:0000256" key="1">
    <source>
        <dbReference type="ARBA" id="ARBA00001933"/>
    </source>
</evidence>
<comment type="pathway">
    <text evidence="2">Amino-acid biosynthesis; L-cysteine biosynthesis; L-cysteine from L-homocysteine and L-serine: step 2/2.</text>
</comment>
<dbReference type="InterPro" id="IPR015424">
    <property type="entry name" value="PyrdxlP-dep_Trfase"/>
</dbReference>
<evidence type="ECO:0000256" key="4">
    <source>
        <dbReference type="ARBA" id="ARBA00012085"/>
    </source>
</evidence>
<dbReference type="EC" id="4.4.1.1" evidence="4"/>
<evidence type="ECO:0000256" key="2">
    <source>
        <dbReference type="ARBA" id="ARBA00005038"/>
    </source>
</evidence>
<protein>
    <recommendedName>
        <fullName evidence="4">cystathionine gamma-lyase</fullName>
        <ecNumber evidence="4">4.4.1.1</ecNumber>
    </recommendedName>
    <alternativeName>
        <fullName evidence="7">Gamma-cystathionase</fullName>
    </alternativeName>
</protein>
<dbReference type="GO" id="GO:0005737">
    <property type="term" value="C:cytoplasm"/>
    <property type="evidence" value="ECO:0007669"/>
    <property type="project" value="TreeGrafter"/>
</dbReference>
<dbReference type="Proteomes" id="UP001432027">
    <property type="component" value="Unassembled WGS sequence"/>
</dbReference>
<keyword evidence="10" id="KW-1185">Reference proteome</keyword>
<dbReference type="GO" id="GO:0004123">
    <property type="term" value="F:cystathionine gamma-lyase activity"/>
    <property type="evidence" value="ECO:0007669"/>
    <property type="project" value="TreeGrafter"/>
</dbReference>
<evidence type="ECO:0000256" key="7">
    <source>
        <dbReference type="ARBA" id="ARBA00029853"/>
    </source>
</evidence>
<dbReference type="FunFam" id="3.40.640.10:FF:000046">
    <property type="entry name" value="Cystathionine gamma-lyase"/>
    <property type="match status" value="1"/>
</dbReference>
<comment type="cofactor">
    <cofactor evidence="1 8">
        <name>pyridoxal 5'-phosphate</name>
        <dbReference type="ChEBI" id="CHEBI:597326"/>
    </cofactor>
</comment>
<dbReference type="PANTHER" id="PTHR11808:SF15">
    <property type="entry name" value="CYSTATHIONINE GAMMA-LYASE"/>
    <property type="match status" value="1"/>
</dbReference>
<evidence type="ECO:0000256" key="6">
    <source>
        <dbReference type="ARBA" id="ARBA00023192"/>
    </source>
</evidence>
<evidence type="ECO:0000313" key="10">
    <source>
        <dbReference type="Proteomes" id="UP001432027"/>
    </source>
</evidence>
<keyword evidence="6" id="KW-0028">Amino-acid biosynthesis</keyword>
<dbReference type="InterPro" id="IPR015421">
    <property type="entry name" value="PyrdxlP-dep_Trfase_major"/>
</dbReference>
<dbReference type="AlphaFoldDB" id="A0AAV5TD33"/>
<accession>A0AAV5TD33</accession>
<dbReference type="SUPFAM" id="SSF53383">
    <property type="entry name" value="PLP-dependent transferases"/>
    <property type="match status" value="1"/>
</dbReference>
<reference evidence="9" key="1">
    <citation type="submission" date="2023-10" db="EMBL/GenBank/DDBJ databases">
        <title>Genome assembly of Pristionchus species.</title>
        <authorList>
            <person name="Yoshida K."/>
            <person name="Sommer R.J."/>
        </authorList>
    </citation>
    <scope>NUCLEOTIDE SEQUENCE</scope>
    <source>
        <strain evidence="9">RS0144</strain>
    </source>
</reference>
<dbReference type="EMBL" id="BTSX01000004">
    <property type="protein sequence ID" value="GMS91973.1"/>
    <property type="molecule type" value="Genomic_DNA"/>
</dbReference>
<dbReference type="InterPro" id="IPR000277">
    <property type="entry name" value="Cys/Met-Metab_PyrdxlP-dep_enz"/>
</dbReference>
<name>A0AAV5TD33_9BILA</name>
<sequence length="209" mass="22862">MTTFPHFGTNAVHVGQEPEQWEMNQVVPPLSVSSTYKQHAPGQPKVHGYSRMGNPTRDVMQANLAALENAKYCLTFASGQGAMSAVMSLVKSGDHIIASSDVFGGTQSLLREVAVKCNGVEATFADFMVPGDLEKAFRPNTKMVWFESPSNPLLRVIDIREVVGVVRARNPDVVIVVDNTFMTPYFQRPLSLGVDVVVHSLSKYINGHS</sequence>
<proteinExistence type="inferred from homology"/>
<evidence type="ECO:0000313" key="9">
    <source>
        <dbReference type="EMBL" id="GMS91973.1"/>
    </source>
</evidence>
<comment type="caution">
    <text evidence="9">The sequence shown here is derived from an EMBL/GenBank/DDBJ whole genome shotgun (WGS) entry which is preliminary data.</text>
</comment>
<evidence type="ECO:0000256" key="8">
    <source>
        <dbReference type="RuleBase" id="RU362118"/>
    </source>
</evidence>
<dbReference type="GO" id="GO:0030170">
    <property type="term" value="F:pyridoxal phosphate binding"/>
    <property type="evidence" value="ECO:0007669"/>
    <property type="project" value="InterPro"/>
</dbReference>
<dbReference type="Gene3D" id="3.40.640.10">
    <property type="entry name" value="Type I PLP-dependent aspartate aminotransferase-like (Major domain)"/>
    <property type="match status" value="1"/>
</dbReference>
<evidence type="ECO:0000256" key="3">
    <source>
        <dbReference type="ARBA" id="ARBA00009077"/>
    </source>
</evidence>
<gene>
    <name evidence="9" type="ORF">PENTCL1PPCAC_14148</name>
</gene>
<organism evidence="9 10">
    <name type="scientific">Pristionchus entomophagus</name>
    <dbReference type="NCBI Taxonomy" id="358040"/>
    <lineage>
        <taxon>Eukaryota</taxon>
        <taxon>Metazoa</taxon>
        <taxon>Ecdysozoa</taxon>
        <taxon>Nematoda</taxon>
        <taxon>Chromadorea</taxon>
        <taxon>Rhabditida</taxon>
        <taxon>Rhabditina</taxon>
        <taxon>Diplogasteromorpha</taxon>
        <taxon>Diplogasteroidea</taxon>
        <taxon>Neodiplogasteridae</taxon>
        <taxon>Pristionchus</taxon>
    </lineage>
</organism>
<keyword evidence="5 8" id="KW-0663">Pyridoxal phosphate</keyword>
<dbReference type="GO" id="GO:0019343">
    <property type="term" value="P:cysteine biosynthetic process via cystathionine"/>
    <property type="evidence" value="ECO:0007669"/>
    <property type="project" value="TreeGrafter"/>
</dbReference>